<gene>
    <name evidence="1" type="ORF">PENTCL1PPCAC_10654</name>
</gene>
<name>A0AAV5T7E1_9BILA</name>
<proteinExistence type="predicted"/>
<accession>A0AAV5T7E1</accession>
<dbReference type="InterPro" id="IPR045864">
    <property type="entry name" value="aa-tRNA-synth_II/BPL/LPL"/>
</dbReference>
<evidence type="ECO:0008006" key="3">
    <source>
        <dbReference type="Google" id="ProtNLM"/>
    </source>
</evidence>
<keyword evidence="2" id="KW-1185">Reference proteome</keyword>
<dbReference type="PANTHER" id="PTHR10745">
    <property type="entry name" value="GLYCYL-TRNA SYNTHETASE/DNA POLYMERASE SUBUNIT GAMMA-2"/>
    <property type="match status" value="1"/>
</dbReference>
<sequence length="211" mass="23810">TGNDLTEPLTFNCTPINCSSLLGPMDDFKAFLGPETALAVFVDFKRLLESNKGVLPFSAAHVGRQTREGLAGIREFTMCEIEHFSDPANKSFPKFDKVAGQLLKLYTEFSQMNAHNLVEMSTYAAVERGIVANETLAYYMARCQIFLTKVGVDPARIRFRQHLSSEMAHYAQECWDAEVQTSYGWVTCARNVQRAHYDLHQHHKATNVKLV</sequence>
<dbReference type="Gene3D" id="3.30.930.10">
    <property type="entry name" value="Bira Bifunctional Protein, Domain 2"/>
    <property type="match status" value="1"/>
</dbReference>
<feature type="non-terminal residue" evidence="1">
    <location>
        <position position="1"/>
    </location>
</feature>
<feature type="non-terminal residue" evidence="1">
    <location>
        <position position="211"/>
    </location>
</feature>
<dbReference type="SUPFAM" id="SSF55681">
    <property type="entry name" value="Class II aaRS and biotin synthetases"/>
    <property type="match status" value="1"/>
</dbReference>
<dbReference type="Proteomes" id="UP001432027">
    <property type="component" value="Unassembled WGS sequence"/>
</dbReference>
<evidence type="ECO:0000313" key="2">
    <source>
        <dbReference type="Proteomes" id="UP001432027"/>
    </source>
</evidence>
<protein>
    <recommendedName>
        <fullName evidence="3">Glycine--tRNA ligase</fullName>
    </recommendedName>
</protein>
<evidence type="ECO:0000313" key="1">
    <source>
        <dbReference type="EMBL" id="GMS88479.1"/>
    </source>
</evidence>
<dbReference type="GO" id="GO:0005739">
    <property type="term" value="C:mitochondrion"/>
    <property type="evidence" value="ECO:0007669"/>
    <property type="project" value="TreeGrafter"/>
</dbReference>
<dbReference type="GO" id="GO:0004820">
    <property type="term" value="F:glycine-tRNA ligase activity"/>
    <property type="evidence" value="ECO:0007669"/>
    <property type="project" value="TreeGrafter"/>
</dbReference>
<reference evidence="1" key="1">
    <citation type="submission" date="2023-10" db="EMBL/GenBank/DDBJ databases">
        <title>Genome assembly of Pristionchus species.</title>
        <authorList>
            <person name="Yoshida K."/>
            <person name="Sommer R.J."/>
        </authorList>
    </citation>
    <scope>NUCLEOTIDE SEQUENCE</scope>
    <source>
        <strain evidence="1">RS0144</strain>
    </source>
</reference>
<dbReference type="EMBL" id="BTSX01000003">
    <property type="protein sequence ID" value="GMS88479.1"/>
    <property type="molecule type" value="Genomic_DNA"/>
</dbReference>
<organism evidence="1 2">
    <name type="scientific">Pristionchus entomophagus</name>
    <dbReference type="NCBI Taxonomy" id="358040"/>
    <lineage>
        <taxon>Eukaryota</taxon>
        <taxon>Metazoa</taxon>
        <taxon>Ecdysozoa</taxon>
        <taxon>Nematoda</taxon>
        <taxon>Chromadorea</taxon>
        <taxon>Rhabditida</taxon>
        <taxon>Rhabditina</taxon>
        <taxon>Diplogasteromorpha</taxon>
        <taxon>Diplogasteroidea</taxon>
        <taxon>Neodiplogasteridae</taxon>
        <taxon>Pristionchus</taxon>
    </lineage>
</organism>
<dbReference type="GO" id="GO:0070150">
    <property type="term" value="P:mitochondrial glycyl-tRNA aminoacylation"/>
    <property type="evidence" value="ECO:0007669"/>
    <property type="project" value="TreeGrafter"/>
</dbReference>
<dbReference type="InterPro" id="IPR027031">
    <property type="entry name" value="Gly-tRNA_synthase/POLG2"/>
</dbReference>
<comment type="caution">
    <text evidence="1">The sequence shown here is derived from an EMBL/GenBank/DDBJ whole genome shotgun (WGS) entry which is preliminary data.</text>
</comment>
<dbReference type="PANTHER" id="PTHR10745:SF0">
    <property type="entry name" value="GLYCINE--TRNA LIGASE"/>
    <property type="match status" value="1"/>
</dbReference>
<dbReference type="AlphaFoldDB" id="A0AAV5T7E1"/>